<sequence>MVLNLPINRGVGRTLTLDDIRHYQKIIVALKETDRLMQEIDQAWKP</sequence>
<organism evidence="1">
    <name type="scientific">Candidatus Thiothrix putei</name>
    <dbReference type="NCBI Taxonomy" id="3080811"/>
    <lineage>
        <taxon>Bacteria</taxon>
        <taxon>Pseudomonadati</taxon>
        <taxon>Pseudomonadota</taxon>
        <taxon>Gammaproteobacteria</taxon>
        <taxon>Thiotrichales</taxon>
        <taxon>Thiotrichaceae</taxon>
        <taxon>Thiothrix</taxon>
    </lineage>
</organism>
<reference evidence="1" key="2">
    <citation type="submission" date="2023-04" db="EMBL/GenBank/DDBJ databases">
        <authorList>
            <person name="Beletskiy A.V."/>
            <person name="Mardanov A.V."/>
            <person name="Ravin N.V."/>
        </authorList>
    </citation>
    <scope>NUCLEOTIDE SEQUENCE</scope>
    <source>
        <strain evidence="1">GKL-02</strain>
    </source>
</reference>
<gene>
    <name evidence="1" type="ORF">QJT81_06300</name>
</gene>
<name>A0AA95KP74_9GAMM</name>
<protein>
    <submittedName>
        <fullName evidence="1">Uncharacterized protein</fullName>
    </submittedName>
</protein>
<dbReference type="Proteomes" id="UP001301326">
    <property type="component" value="Chromosome"/>
</dbReference>
<proteinExistence type="predicted"/>
<dbReference type="AlphaFoldDB" id="A0AA95KP74"/>
<dbReference type="KEGG" id="tput:QJT81_06300"/>
<reference evidence="1" key="1">
    <citation type="journal article" date="2023" name="Int. J. Mol. Sci.">
        <title>Metagenomics Revealed a New Genus 'Candidatus Thiocaldithrix dubininis' gen. nov., sp. nov. and a New Species 'Candidatus Thiothrix putei' sp. nov. in the Family Thiotrichaceae, Some Members of Which Have Traits of Both Na+- and H+-Motive Energetics.</title>
        <authorList>
            <person name="Ravin N.V."/>
            <person name="Muntyan M.S."/>
            <person name="Smolyakov D.D."/>
            <person name="Rudenko T.S."/>
            <person name="Beletsky A.V."/>
            <person name="Mardanov A.V."/>
            <person name="Grabovich M.Y."/>
        </authorList>
    </citation>
    <scope>NUCLEOTIDE SEQUENCE</scope>
    <source>
        <strain evidence="1">GKL-02</strain>
    </source>
</reference>
<accession>A0AA95KP74</accession>
<evidence type="ECO:0000313" key="1">
    <source>
        <dbReference type="EMBL" id="WGZ95595.1"/>
    </source>
</evidence>
<dbReference type="EMBL" id="CP124756">
    <property type="protein sequence ID" value="WGZ95595.1"/>
    <property type="molecule type" value="Genomic_DNA"/>
</dbReference>